<organism evidence="1">
    <name type="scientific">Anguilla anguilla</name>
    <name type="common">European freshwater eel</name>
    <name type="synonym">Muraena anguilla</name>
    <dbReference type="NCBI Taxonomy" id="7936"/>
    <lineage>
        <taxon>Eukaryota</taxon>
        <taxon>Metazoa</taxon>
        <taxon>Chordata</taxon>
        <taxon>Craniata</taxon>
        <taxon>Vertebrata</taxon>
        <taxon>Euteleostomi</taxon>
        <taxon>Actinopterygii</taxon>
        <taxon>Neopterygii</taxon>
        <taxon>Teleostei</taxon>
        <taxon>Anguilliformes</taxon>
        <taxon>Anguillidae</taxon>
        <taxon>Anguilla</taxon>
    </lineage>
</organism>
<evidence type="ECO:0000313" key="1">
    <source>
        <dbReference type="EMBL" id="JAH26914.1"/>
    </source>
</evidence>
<dbReference type="AlphaFoldDB" id="A0A0E9RCV5"/>
<name>A0A0E9RCV5_ANGAN</name>
<sequence length="37" mass="4090">MSVCRKTSQKTSKSFGQSSVDCFIPGQYLLKSLFLSS</sequence>
<protein>
    <submittedName>
        <fullName evidence="1">Uncharacterized protein</fullName>
    </submittedName>
</protein>
<proteinExistence type="predicted"/>
<reference evidence="1" key="2">
    <citation type="journal article" date="2015" name="Fish Shellfish Immunol.">
        <title>Early steps in the European eel (Anguilla anguilla)-Vibrio vulnificus interaction in the gills: Role of the RtxA13 toxin.</title>
        <authorList>
            <person name="Callol A."/>
            <person name="Pajuelo D."/>
            <person name="Ebbesson L."/>
            <person name="Teles M."/>
            <person name="MacKenzie S."/>
            <person name="Amaro C."/>
        </authorList>
    </citation>
    <scope>NUCLEOTIDE SEQUENCE</scope>
</reference>
<dbReference type="EMBL" id="GBXM01081663">
    <property type="protein sequence ID" value="JAH26914.1"/>
    <property type="molecule type" value="Transcribed_RNA"/>
</dbReference>
<accession>A0A0E9RCV5</accession>
<reference evidence="1" key="1">
    <citation type="submission" date="2014-11" db="EMBL/GenBank/DDBJ databases">
        <authorList>
            <person name="Amaro Gonzalez C."/>
        </authorList>
    </citation>
    <scope>NUCLEOTIDE SEQUENCE</scope>
</reference>